<evidence type="ECO:0000313" key="1">
    <source>
        <dbReference type="EMBL" id="TPV33309.1"/>
    </source>
</evidence>
<gene>
    <name evidence="1" type="ORF">FJ651_09455</name>
</gene>
<dbReference type="OrthoDB" id="1524637at2"/>
<protein>
    <recommendedName>
        <fullName evidence="3">Nitrogen regulatory protein P-II</fullName>
    </recommendedName>
</protein>
<comment type="caution">
    <text evidence="1">The sequence shown here is derived from an EMBL/GenBank/DDBJ whole genome shotgun (WGS) entry which is preliminary data.</text>
</comment>
<evidence type="ECO:0008006" key="3">
    <source>
        <dbReference type="Google" id="ProtNLM"/>
    </source>
</evidence>
<organism evidence="1 2">
    <name type="scientific">Paucihalobacter ruber</name>
    <dbReference type="NCBI Taxonomy" id="2567861"/>
    <lineage>
        <taxon>Bacteria</taxon>
        <taxon>Pseudomonadati</taxon>
        <taxon>Bacteroidota</taxon>
        <taxon>Flavobacteriia</taxon>
        <taxon>Flavobacteriales</taxon>
        <taxon>Flavobacteriaceae</taxon>
        <taxon>Paucihalobacter</taxon>
    </lineage>
</organism>
<sequence length="101" mass="11339">MKLVIVTAVEDFQDDVLKLFKKANIESFSGSEIEGYKNQNDLLATSSWFPSVKGASESVMFFSFTEDENIKNLFELISVFNQGVETNNPIRAVVIPIEQSI</sequence>
<reference evidence="1 2" key="1">
    <citation type="submission" date="2019-06" db="EMBL/GenBank/DDBJ databases">
        <title>Flavobacteriaceae Paucihalobacterium erythroidium CWB-1, complete genome.</title>
        <authorList>
            <person name="Wu S."/>
        </authorList>
    </citation>
    <scope>NUCLEOTIDE SEQUENCE [LARGE SCALE GENOMIC DNA]</scope>
    <source>
        <strain evidence="1 2">CWB-1</strain>
    </source>
</reference>
<accession>A0A506PI79</accession>
<dbReference type="Proteomes" id="UP000317332">
    <property type="component" value="Unassembled WGS sequence"/>
</dbReference>
<dbReference type="AlphaFoldDB" id="A0A506PI79"/>
<keyword evidence="2" id="KW-1185">Reference proteome</keyword>
<dbReference type="RefSeq" id="WP_140990271.1">
    <property type="nucleotide sequence ID" value="NZ_VHIQ01000004.1"/>
</dbReference>
<dbReference type="SUPFAM" id="SSF54913">
    <property type="entry name" value="GlnB-like"/>
    <property type="match status" value="1"/>
</dbReference>
<evidence type="ECO:0000313" key="2">
    <source>
        <dbReference type="Proteomes" id="UP000317332"/>
    </source>
</evidence>
<dbReference type="InterPro" id="IPR011322">
    <property type="entry name" value="N-reg_PII-like_a/b"/>
</dbReference>
<proteinExistence type="predicted"/>
<name>A0A506PI79_9FLAO</name>
<dbReference type="EMBL" id="VHIQ01000004">
    <property type="protein sequence ID" value="TPV33309.1"/>
    <property type="molecule type" value="Genomic_DNA"/>
</dbReference>